<dbReference type="Proteomes" id="UP000052167">
    <property type="component" value="Unassembled WGS sequence"/>
</dbReference>
<feature type="domain" description="Fe/B12 periplasmic-binding" evidence="1">
    <location>
        <begin position="27"/>
        <end position="282"/>
    </location>
</feature>
<comment type="caution">
    <text evidence="2">The sequence shown here is derived from an EMBL/GenBank/DDBJ whole genome shotgun (WGS) entry which is preliminary data.</text>
</comment>
<dbReference type="InterPro" id="IPR002491">
    <property type="entry name" value="ABC_transptr_periplasmic_BD"/>
</dbReference>
<dbReference type="EMBL" id="JOKJ01000006">
    <property type="protein sequence ID" value="KEQ09666.1"/>
    <property type="molecule type" value="Genomic_DNA"/>
</dbReference>
<dbReference type="InterPro" id="IPR050902">
    <property type="entry name" value="ABC_Transporter_SBP"/>
</dbReference>
<gene>
    <name evidence="2" type="ORF">GV68_22710</name>
</gene>
<dbReference type="PANTHER" id="PTHR30535:SF4">
    <property type="entry name" value="HEMIN-BINDING PERIPLASMIC PROTEIN HMUT"/>
    <property type="match status" value="1"/>
</dbReference>
<accession>A0A922P2K0</accession>
<evidence type="ECO:0000313" key="3">
    <source>
        <dbReference type="Proteomes" id="UP000052167"/>
    </source>
</evidence>
<sequence>MASSLVVTGLGVVPAQASDAGNPEAQRIVSVGGTITEILYALGAQDRIVAVDSTSFYPADATSKPDVGYMRALSAEGILAQKPDLILAEEGSGPPPVLDILRASAVPMVTVPTPATADGILQKIRDVGSAVGLAKESAELAEKTGEDLKAVMDEIAAFDGTKKRVLFVLSLSNGRIMASGSGTEAAAIIEMAGGINAAPEISGYKPLSDEAVIAAKPDVIVAMERGDHRLTPEQVFAVPALQTSPAAANQALISMDGLFLLGFGPRTPEAVRALASQLYSGAFGG</sequence>
<dbReference type="Pfam" id="PF01497">
    <property type="entry name" value="Peripla_BP_2"/>
    <property type="match status" value="1"/>
</dbReference>
<dbReference type="AlphaFoldDB" id="A0A922P2K0"/>
<dbReference type="SUPFAM" id="SSF53807">
    <property type="entry name" value="Helical backbone' metal receptor"/>
    <property type="match status" value="1"/>
</dbReference>
<dbReference type="CDD" id="cd01149">
    <property type="entry name" value="HutB"/>
    <property type="match status" value="1"/>
</dbReference>
<evidence type="ECO:0000313" key="2">
    <source>
        <dbReference type="EMBL" id="KEQ09666.1"/>
    </source>
</evidence>
<protein>
    <submittedName>
        <fullName evidence="2">Hemin ABC transporter substrate-binding protein</fullName>
    </submittedName>
</protein>
<name>A0A922P2K0_9HYPH</name>
<keyword evidence="3" id="KW-1185">Reference proteome</keyword>
<dbReference type="Gene3D" id="3.40.50.1980">
    <property type="entry name" value="Nitrogenase molybdenum iron protein domain"/>
    <property type="match status" value="2"/>
</dbReference>
<proteinExistence type="predicted"/>
<dbReference type="PANTHER" id="PTHR30535">
    <property type="entry name" value="VITAMIN B12-BINDING PROTEIN"/>
    <property type="match status" value="1"/>
</dbReference>
<dbReference type="PROSITE" id="PS50983">
    <property type="entry name" value="FE_B12_PBP"/>
    <property type="match status" value="1"/>
</dbReference>
<reference evidence="2 3" key="1">
    <citation type="submission" date="2014-06" db="EMBL/GenBank/DDBJ databases">
        <title>Rhizobium pelagicum/R2-400B4.</title>
        <authorList>
            <person name="Kimes N.E."/>
            <person name="Lopez-Perez M."/>
        </authorList>
    </citation>
    <scope>NUCLEOTIDE SEQUENCE [LARGE SCALE GENOMIC DNA]</scope>
    <source>
        <strain evidence="2 3">R2-400B4</strain>
    </source>
</reference>
<organism evidence="2 3">
    <name type="scientific">Pseudorhizobium pelagicum</name>
    <dbReference type="NCBI Taxonomy" id="1509405"/>
    <lineage>
        <taxon>Bacteria</taxon>
        <taxon>Pseudomonadati</taxon>
        <taxon>Pseudomonadota</taxon>
        <taxon>Alphaproteobacteria</taxon>
        <taxon>Hyphomicrobiales</taxon>
        <taxon>Rhizobiaceae</taxon>
        <taxon>Rhizobium/Agrobacterium group</taxon>
        <taxon>Pseudorhizobium</taxon>
    </lineage>
</organism>
<evidence type="ECO:0000259" key="1">
    <source>
        <dbReference type="PROSITE" id="PS50983"/>
    </source>
</evidence>